<dbReference type="InterPro" id="IPR032710">
    <property type="entry name" value="NTF2-like_dom_sf"/>
</dbReference>
<feature type="chain" id="PRO_5035815045" description="DUF4440 domain-containing protein" evidence="1">
    <location>
        <begin position="19"/>
        <end position="165"/>
    </location>
</feature>
<evidence type="ECO:0000256" key="1">
    <source>
        <dbReference type="SAM" id="SignalP"/>
    </source>
</evidence>
<evidence type="ECO:0000313" key="2">
    <source>
        <dbReference type="EMBL" id="GIL40746.1"/>
    </source>
</evidence>
<dbReference type="Proteomes" id="UP000681075">
    <property type="component" value="Unassembled WGS sequence"/>
</dbReference>
<protein>
    <recommendedName>
        <fullName evidence="4">DUF4440 domain-containing protein</fullName>
    </recommendedName>
</protein>
<proteinExistence type="predicted"/>
<comment type="caution">
    <text evidence="2">The sequence shown here is derived from an EMBL/GenBank/DDBJ whole genome shotgun (WGS) entry which is preliminary data.</text>
</comment>
<sequence length="165" mass="17770">MRVALACTLLLFGGAAHAADATVDAPYKHIADAFAQLDPAPLQHVFADDAVLLFLQTDKAPALTVGKAAIEQRLAGTLARLKQAGKTAKITVRLSERRETPNAMYDTGFFRLVVRDGKGGEEIEYGSMMLELRKGADGTWRHRVDANGPATREAFEAAGGARIYD</sequence>
<dbReference type="AlphaFoldDB" id="A0A8S8XHL9"/>
<feature type="signal peptide" evidence="1">
    <location>
        <begin position="1"/>
        <end position="18"/>
    </location>
</feature>
<reference evidence="2" key="1">
    <citation type="submission" date="2021-02" db="EMBL/GenBank/DDBJ databases">
        <title>Genome sequence of Rhodospirillales sp. strain TMPK1 isolated from soil.</title>
        <authorList>
            <person name="Nakai R."/>
            <person name="Kusada H."/>
            <person name="Tamaki H."/>
        </authorList>
    </citation>
    <scope>NUCLEOTIDE SEQUENCE</scope>
    <source>
        <strain evidence="2">TMPK1</strain>
    </source>
</reference>
<name>A0A8S8XHL9_9PROT</name>
<dbReference type="Gene3D" id="3.10.450.50">
    <property type="match status" value="1"/>
</dbReference>
<gene>
    <name evidence="2" type="ORF">TMPK1_29830</name>
</gene>
<dbReference type="RefSeq" id="WP_420243932.1">
    <property type="nucleotide sequence ID" value="NZ_BOPV01000001.1"/>
</dbReference>
<accession>A0A8S8XHL9</accession>
<dbReference type="SUPFAM" id="SSF54427">
    <property type="entry name" value="NTF2-like"/>
    <property type="match status" value="1"/>
</dbReference>
<keyword evidence="1" id="KW-0732">Signal</keyword>
<organism evidence="2 3">
    <name type="scientific">Roseiterribacter gracilis</name>
    <dbReference type="NCBI Taxonomy" id="2812848"/>
    <lineage>
        <taxon>Bacteria</taxon>
        <taxon>Pseudomonadati</taxon>
        <taxon>Pseudomonadota</taxon>
        <taxon>Alphaproteobacteria</taxon>
        <taxon>Rhodospirillales</taxon>
        <taxon>Roseiterribacteraceae</taxon>
        <taxon>Roseiterribacter</taxon>
    </lineage>
</organism>
<evidence type="ECO:0000313" key="3">
    <source>
        <dbReference type="Proteomes" id="UP000681075"/>
    </source>
</evidence>
<dbReference type="EMBL" id="BOPV01000001">
    <property type="protein sequence ID" value="GIL40746.1"/>
    <property type="molecule type" value="Genomic_DNA"/>
</dbReference>
<keyword evidence="3" id="KW-1185">Reference proteome</keyword>
<evidence type="ECO:0008006" key="4">
    <source>
        <dbReference type="Google" id="ProtNLM"/>
    </source>
</evidence>